<dbReference type="AlphaFoldDB" id="A0A918TMQ5"/>
<dbReference type="RefSeq" id="WP_189569985.1">
    <property type="nucleotide sequence ID" value="NZ_BMXI01000008.1"/>
</dbReference>
<gene>
    <name evidence="1" type="ORF">GCM10007100_21880</name>
</gene>
<organism evidence="1 2">
    <name type="scientific">Roseibacillus persicicus</name>
    <dbReference type="NCBI Taxonomy" id="454148"/>
    <lineage>
        <taxon>Bacteria</taxon>
        <taxon>Pseudomonadati</taxon>
        <taxon>Verrucomicrobiota</taxon>
        <taxon>Verrucomicrobiia</taxon>
        <taxon>Verrucomicrobiales</taxon>
        <taxon>Verrucomicrobiaceae</taxon>
        <taxon>Roseibacillus</taxon>
    </lineage>
</organism>
<reference evidence="1" key="2">
    <citation type="submission" date="2020-09" db="EMBL/GenBank/DDBJ databases">
        <authorList>
            <person name="Sun Q."/>
            <person name="Kim S."/>
        </authorList>
    </citation>
    <scope>NUCLEOTIDE SEQUENCE</scope>
    <source>
        <strain evidence="1">KCTC 12988</strain>
    </source>
</reference>
<comment type="caution">
    <text evidence="1">The sequence shown here is derived from an EMBL/GenBank/DDBJ whole genome shotgun (WGS) entry which is preliminary data.</text>
</comment>
<proteinExistence type="predicted"/>
<dbReference type="EMBL" id="BMXI01000008">
    <property type="protein sequence ID" value="GHC54921.1"/>
    <property type="molecule type" value="Genomic_DNA"/>
</dbReference>
<evidence type="ECO:0000313" key="2">
    <source>
        <dbReference type="Proteomes" id="UP000644507"/>
    </source>
</evidence>
<sequence length="265" mass="28283">MKRTLTFTTFGLLGALSTSQGAFTLLEDFEGYTTGAISGQSSNWSHDTSAGQADGTVGSSAGNQYLIQGGANNNHTKFDNTTILIADGAIGTYFFRAFMTGDSHVGAAMSPLTAATAGNAWGDAKPIVRIGNRVGSGANTQLYAYNDNTYTPLASDTVSGAWYNIWVLVDNTDGNRDYDVHIQSDDDANYATQTQVGPSGLGFRGDVAEGDLQSLFFRTAINSNEVYFDDLYIDSTTHNLVNPVPEPTTALLGSLSLLTLLRRKR</sequence>
<keyword evidence="2" id="KW-1185">Reference proteome</keyword>
<evidence type="ECO:0000313" key="1">
    <source>
        <dbReference type="EMBL" id="GHC54921.1"/>
    </source>
</evidence>
<accession>A0A918TMQ5</accession>
<dbReference type="Proteomes" id="UP000644507">
    <property type="component" value="Unassembled WGS sequence"/>
</dbReference>
<name>A0A918TMQ5_9BACT</name>
<reference evidence="1" key="1">
    <citation type="journal article" date="2014" name="Int. J. Syst. Evol. Microbiol.">
        <title>Complete genome sequence of Corynebacterium casei LMG S-19264T (=DSM 44701T), isolated from a smear-ripened cheese.</title>
        <authorList>
            <consortium name="US DOE Joint Genome Institute (JGI-PGF)"/>
            <person name="Walter F."/>
            <person name="Albersmeier A."/>
            <person name="Kalinowski J."/>
            <person name="Ruckert C."/>
        </authorList>
    </citation>
    <scope>NUCLEOTIDE SEQUENCE</scope>
    <source>
        <strain evidence="1">KCTC 12988</strain>
    </source>
</reference>
<protein>
    <submittedName>
        <fullName evidence="1">Uncharacterized protein</fullName>
    </submittedName>
</protein>